<evidence type="ECO:0000313" key="1">
    <source>
        <dbReference type="EMBL" id="ADV09257.1"/>
    </source>
</evidence>
<dbReference type="KEGG" id="mci:Mesci_0083"/>
<protein>
    <submittedName>
        <fullName evidence="1">Uncharacterized protein</fullName>
    </submittedName>
</protein>
<name>E8TMV2_MESCW</name>
<reference evidence="2" key="1">
    <citation type="submission" date="2011-01" db="EMBL/GenBank/DDBJ databases">
        <title>Complete sequence of chromosome of Mesorhizobium ciceri bv. biserrulae WSM1271.</title>
        <authorList>
            <person name="Lucas S."/>
            <person name="Copeland A."/>
            <person name="Lapidus A."/>
            <person name="Cheng J.-F."/>
            <person name="Goodwin L."/>
            <person name="Pitluck S."/>
            <person name="Teshima H."/>
            <person name="Detter J.C."/>
            <person name="Han C."/>
            <person name="Tapia R."/>
            <person name="Land M."/>
            <person name="Hauser L."/>
            <person name="Kyrpides N."/>
            <person name="Ivanova N."/>
            <person name="Nandasena K."/>
            <person name="Reeve W.G."/>
            <person name="Howieson J.G."/>
            <person name="O'Hara G."/>
            <person name="Tiwari R.P."/>
            <person name="Woyke T."/>
        </authorList>
    </citation>
    <scope>NUCLEOTIDE SEQUENCE [LARGE SCALE GENOMIC DNA]</scope>
    <source>
        <strain evidence="2">HAMBI 2942 / LMG 23838 / WSM1271</strain>
    </source>
</reference>
<dbReference type="AlphaFoldDB" id="E8TMV2"/>
<organism evidence="1 2">
    <name type="scientific">Mesorhizobium ciceri biovar biserrulae (strain HAMBI 2942 / LMG 23838 / WSM1271)</name>
    <dbReference type="NCBI Taxonomy" id="765698"/>
    <lineage>
        <taxon>Bacteria</taxon>
        <taxon>Pseudomonadati</taxon>
        <taxon>Pseudomonadota</taxon>
        <taxon>Alphaproteobacteria</taxon>
        <taxon>Hyphomicrobiales</taxon>
        <taxon>Phyllobacteriaceae</taxon>
        <taxon>Mesorhizobium</taxon>
    </lineage>
</organism>
<proteinExistence type="predicted"/>
<dbReference type="HOGENOM" id="CLU_3365831_0_0_5"/>
<dbReference type="EMBL" id="CP002447">
    <property type="protein sequence ID" value="ADV09257.1"/>
    <property type="molecule type" value="Genomic_DNA"/>
</dbReference>
<evidence type="ECO:0000313" key="2">
    <source>
        <dbReference type="Proteomes" id="UP000007471"/>
    </source>
</evidence>
<sequence>MNRATGPFVDGYREMALLASSAYYGWDYDYGVLFG</sequence>
<dbReference type="Proteomes" id="UP000007471">
    <property type="component" value="Chromosome"/>
</dbReference>
<dbReference type="STRING" id="765698.Mesci_0083"/>
<accession>E8TMV2</accession>
<gene>
    <name evidence="1" type="ordered locus">Mesci_0083</name>
</gene>